<dbReference type="EMBL" id="JAJKBJ010000003">
    <property type="protein sequence ID" value="MCL9683228.1"/>
    <property type="molecule type" value="Genomic_DNA"/>
</dbReference>
<gene>
    <name evidence="1" type="ORF">LOX96_03920</name>
</gene>
<evidence type="ECO:0000313" key="2">
    <source>
        <dbReference type="Proteomes" id="UP001139721"/>
    </source>
</evidence>
<accession>A0A9X2IC05</accession>
<keyword evidence="2" id="KW-1185">Reference proteome</keyword>
<dbReference type="Proteomes" id="UP001139721">
    <property type="component" value="Unassembled WGS sequence"/>
</dbReference>
<name>A0A9X2IC05_9GAMM</name>
<sequence length="93" mass="10318">MKFEQIDAALNKAGFQLVKDGIGFGVAEGWPSYLYQKGISERVFQTIQVAVSPKDANIVHLCFSLNVPVSVRDLIYAITNEENVENGMKADIR</sequence>
<dbReference type="AlphaFoldDB" id="A0A9X2IC05"/>
<reference evidence="1" key="1">
    <citation type="submission" date="2021-11" db="EMBL/GenBank/DDBJ databases">
        <title>Legionella maioricencis sp. nov., a new species isolated from hot water samples in Mallorca.</title>
        <authorList>
            <person name="Crespi S."/>
            <person name="Drasar V."/>
            <person name="Salva-Serra F."/>
            <person name="Jaen-Luchoro D."/>
            <person name="Pineiro-Iglesias B."/>
            <person name="Aliaga F."/>
            <person name="Fernandez-Juarez V."/>
            <person name="Coll G."/>
            <person name="Moore E.R.B."/>
            <person name="Bennasar-Figueras A."/>
        </authorList>
    </citation>
    <scope>NUCLEOTIDE SEQUENCE</scope>
    <source>
        <strain evidence="1">HCPI-6</strain>
    </source>
</reference>
<proteinExistence type="predicted"/>
<evidence type="ECO:0000313" key="1">
    <source>
        <dbReference type="EMBL" id="MCL9683228.1"/>
    </source>
</evidence>
<dbReference type="RefSeq" id="WP_250419609.1">
    <property type="nucleotide sequence ID" value="NZ_JAJKBJ010000003.1"/>
</dbReference>
<comment type="caution">
    <text evidence="1">The sequence shown here is derived from an EMBL/GenBank/DDBJ whole genome shotgun (WGS) entry which is preliminary data.</text>
</comment>
<organism evidence="1 2">
    <name type="scientific">Legionella maioricensis</name>
    <dbReference type="NCBI Taxonomy" id="2896528"/>
    <lineage>
        <taxon>Bacteria</taxon>
        <taxon>Pseudomonadati</taxon>
        <taxon>Pseudomonadota</taxon>
        <taxon>Gammaproteobacteria</taxon>
        <taxon>Legionellales</taxon>
        <taxon>Legionellaceae</taxon>
        <taxon>Legionella</taxon>
    </lineage>
</organism>
<protein>
    <submittedName>
        <fullName evidence="1">Uncharacterized protein</fullName>
    </submittedName>
</protein>